<evidence type="ECO:0000313" key="2">
    <source>
        <dbReference type="Proteomes" id="UP001454036"/>
    </source>
</evidence>
<comment type="caution">
    <text evidence="1">The sequence shown here is derived from an EMBL/GenBank/DDBJ whole genome shotgun (WGS) entry which is preliminary data.</text>
</comment>
<dbReference type="Proteomes" id="UP001454036">
    <property type="component" value="Unassembled WGS sequence"/>
</dbReference>
<organism evidence="1 2">
    <name type="scientific">Lithospermum erythrorhizon</name>
    <name type="common">Purple gromwell</name>
    <name type="synonym">Lithospermum officinale var. erythrorhizon</name>
    <dbReference type="NCBI Taxonomy" id="34254"/>
    <lineage>
        <taxon>Eukaryota</taxon>
        <taxon>Viridiplantae</taxon>
        <taxon>Streptophyta</taxon>
        <taxon>Embryophyta</taxon>
        <taxon>Tracheophyta</taxon>
        <taxon>Spermatophyta</taxon>
        <taxon>Magnoliopsida</taxon>
        <taxon>eudicotyledons</taxon>
        <taxon>Gunneridae</taxon>
        <taxon>Pentapetalae</taxon>
        <taxon>asterids</taxon>
        <taxon>lamiids</taxon>
        <taxon>Boraginales</taxon>
        <taxon>Boraginaceae</taxon>
        <taxon>Boraginoideae</taxon>
        <taxon>Lithospermeae</taxon>
        <taxon>Lithospermum</taxon>
    </lineage>
</organism>
<name>A0AAV3P7Z0_LITER</name>
<proteinExistence type="predicted"/>
<evidence type="ECO:0000313" key="1">
    <source>
        <dbReference type="EMBL" id="GAA0147730.1"/>
    </source>
</evidence>
<reference evidence="1 2" key="1">
    <citation type="submission" date="2024-01" db="EMBL/GenBank/DDBJ databases">
        <title>The complete chloroplast genome sequence of Lithospermum erythrorhizon: insights into the phylogenetic relationship among Boraginaceae species and the maternal lineages of purple gromwells.</title>
        <authorList>
            <person name="Okada T."/>
            <person name="Watanabe K."/>
        </authorList>
    </citation>
    <scope>NUCLEOTIDE SEQUENCE [LARGE SCALE GENOMIC DNA]</scope>
</reference>
<gene>
    <name evidence="1" type="ORF">LIER_07358</name>
</gene>
<protein>
    <submittedName>
        <fullName evidence="1">Uncharacterized protein</fullName>
    </submittedName>
</protein>
<accession>A0AAV3P7Z0</accession>
<keyword evidence="2" id="KW-1185">Reference proteome</keyword>
<sequence length="146" mass="17308">MSSRSGSIALSSSDDTNWLSTISYFNPLFYDSFSMYKTLGLLCILEIVDKNVKYWNYEVEGKIKDFTNMIYNKEEQNNSHFLIFGPWINMSEFPANIDKLLKDKWISGFLRFYAKMDPFFRQQNFISFGQTPIFLRNNLQKKKLEN</sequence>
<dbReference type="AlphaFoldDB" id="A0AAV3P7Z0"/>
<dbReference type="EMBL" id="BAABME010001127">
    <property type="protein sequence ID" value="GAA0147730.1"/>
    <property type="molecule type" value="Genomic_DNA"/>
</dbReference>